<dbReference type="Pfam" id="PF07773">
    <property type="entry name" value="TCTN_DUF1619"/>
    <property type="match status" value="2"/>
</dbReference>
<keyword evidence="7" id="KW-0206">Cytoskeleton</keyword>
<dbReference type="InterPro" id="IPR057724">
    <property type="entry name" value="TCTN1-3_N"/>
</dbReference>
<dbReference type="Proteomes" id="UP001152759">
    <property type="component" value="Chromosome 5"/>
</dbReference>
<keyword evidence="5" id="KW-0970">Cilium biogenesis/degradation</keyword>
<feature type="region of interest" description="Disordered" evidence="9">
    <location>
        <begin position="319"/>
        <end position="344"/>
    </location>
</feature>
<feature type="compositionally biased region" description="Basic and acidic residues" evidence="9">
    <location>
        <begin position="600"/>
        <end position="625"/>
    </location>
</feature>
<reference evidence="12" key="1">
    <citation type="submission" date="2021-12" db="EMBL/GenBank/DDBJ databases">
        <authorList>
            <person name="King R."/>
        </authorList>
    </citation>
    <scope>NUCLEOTIDE SEQUENCE</scope>
</reference>
<evidence type="ECO:0000256" key="3">
    <source>
        <dbReference type="ARBA" id="ARBA00022490"/>
    </source>
</evidence>
<evidence type="ECO:0000256" key="9">
    <source>
        <dbReference type="SAM" id="MobiDB-lite"/>
    </source>
</evidence>
<comment type="subcellular location">
    <subcellularLocation>
        <location evidence="1">Cytoplasm</location>
        <location evidence="1">Cytoskeleton</location>
        <location evidence="1">Cilium basal body</location>
    </subcellularLocation>
</comment>
<feature type="region of interest" description="Disordered" evidence="9">
    <location>
        <begin position="830"/>
        <end position="884"/>
    </location>
</feature>
<dbReference type="Pfam" id="PF07162">
    <property type="entry name" value="B9-C2"/>
    <property type="match status" value="1"/>
</dbReference>
<keyword evidence="3" id="KW-0963">Cytoplasm</keyword>
<evidence type="ECO:0000256" key="7">
    <source>
        <dbReference type="ARBA" id="ARBA00023212"/>
    </source>
</evidence>
<dbReference type="InterPro" id="IPR040354">
    <property type="entry name" value="TCTN1-3"/>
</dbReference>
<evidence type="ECO:0000313" key="13">
    <source>
        <dbReference type="Proteomes" id="UP001152759"/>
    </source>
</evidence>
<evidence type="ECO:0000256" key="2">
    <source>
        <dbReference type="ARBA" id="ARBA00007633"/>
    </source>
</evidence>
<feature type="domain" description="Tectonic-1-3" evidence="10">
    <location>
        <begin position="1471"/>
        <end position="1629"/>
    </location>
</feature>
<feature type="domain" description="Tectonic-1-3 N-terminal" evidence="11">
    <location>
        <begin position="1329"/>
        <end position="1441"/>
    </location>
</feature>
<dbReference type="GO" id="GO:0060271">
    <property type="term" value="P:cilium assembly"/>
    <property type="evidence" value="ECO:0007669"/>
    <property type="project" value="TreeGrafter"/>
</dbReference>
<accession>A0A9P0F3R6</accession>
<evidence type="ECO:0000259" key="10">
    <source>
        <dbReference type="Pfam" id="PF07773"/>
    </source>
</evidence>
<evidence type="ECO:0000256" key="1">
    <source>
        <dbReference type="ARBA" id="ARBA00004120"/>
    </source>
</evidence>
<feature type="domain" description="Tectonic-1-3" evidence="10">
    <location>
        <begin position="1675"/>
        <end position="1828"/>
    </location>
</feature>
<keyword evidence="13" id="KW-1185">Reference proteome</keyword>
<dbReference type="InterPro" id="IPR010796">
    <property type="entry name" value="C2_B9-type_dom"/>
</dbReference>
<evidence type="ECO:0000256" key="6">
    <source>
        <dbReference type="ARBA" id="ARBA00023180"/>
    </source>
</evidence>
<dbReference type="PROSITE" id="PS51381">
    <property type="entry name" value="C2_B9"/>
    <property type="match status" value="1"/>
</dbReference>
<keyword evidence="8" id="KW-0966">Cell projection</keyword>
<name>A0A9P0F3R6_BEMTA</name>
<keyword evidence="6" id="KW-0325">Glycoprotein</keyword>
<dbReference type="PANTHER" id="PTHR14611">
    <property type="entry name" value="TECTONIC FAMILY MEMBER"/>
    <property type="match status" value="1"/>
</dbReference>
<dbReference type="PANTHER" id="PTHR14611:SF2">
    <property type="entry name" value="TECTONIC"/>
    <property type="match status" value="1"/>
</dbReference>
<evidence type="ECO:0000259" key="11">
    <source>
        <dbReference type="Pfam" id="PF25752"/>
    </source>
</evidence>
<evidence type="ECO:0000256" key="5">
    <source>
        <dbReference type="ARBA" id="ARBA00022794"/>
    </source>
</evidence>
<dbReference type="GO" id="GO:0005929">
    <property type="term" value="C:cilium"/>
    <property type="evidence" value="ECO:0007669"/>
    <property type="project" value="UniProtKB-ARBA"/>
</dbReference>
<feature type="compositionally biased region" description="Polar residues" evidence="9">
    <location>
        <begin position="830"/>
        <end position="843"/>
    </location>
</feature>
<feature type="region of interest" description="Disordered" evidence="9">
    <location>
        <begin position="415"/>
        <end position="451"/>
    </location>
</feature>
<dbReference type="EMBL" id="OU963866">
    <property type="protein sequence ID" value="CAH0390761.1"/>
    <property type="molecule type" value="Genomic_DNA"/>
</dbReference>
<feature type="region of interest" description="Disordered" evidence="9">
    <location>
        <begin position="66"/>
        <end position="87"/>
    </location>
</feature>
<keyword evidence="4" id="KW-0732">Signal</keyword>
<evidence type="ECO:0000313" key="12">
    <source>
        <dbReference type="EMBL" id="CAH0390761.1"/>
    </source>
</evidence>
<dbReference type="InterPro" id="IPR011677">
    <property type="entry name" value="TCTN1-3_dom"/>
</dbReference>
<gene>
    <name evidence="12" type="ORF">BEMITA_LOCUS9456</name>
</gene>
<dbReference type="Pfam" id="PF25752">
    <property type="entry name" value="DUF1619_N"/>
    <property type="match status" value="1"/>
</dbReference>
<feature type="region of interest" description="Disordered" evidence="9">
    <location>
        <begin position="596"/>
        <end position="636"/>
    </location>
</feature>
<feature type="region of interest" description="Disordered" evidence="9">
    <location>
        <begin position="101"/>
        <end position="141"/>
    </location>
</feature>
<proteinExistence type="inferred from homology"/>
<comment type="similarity">
    <text evidence="2">Belongs to the tectonic family.</text>
</comment>
<feature type="compositionally biased region" description="Basic and acidic residues" evidence="9">
    <location>
        <begin position="75"/>
        <end position="87"/>
    </location>
</feature>
<sequence length="1898" mass="212744">MKKTTIEEDEQGVSSPVLSTTILSPVLSTTILSPVLSTTILSPVLSTDKNLSKVSAVTKKFDFKPNKSPPNLSVLDRKNAEKSKDEVNFSSNLSNMSLCAKSSNIKRPKSSSVEKLPTSSVSKRKIQDVETPPKNQSKTKKLYQASSEFKEPCLNINRNKSKAKKIRLFAHEPFDDYENISENPSISRGTKPVELESDKPKVFEDSDSTEFGSPELTSRKIICSNSVSPEIKTKKALLKHQQKIRHSGSSKNSFCTPNLSKSRINKEDIITEKSQSNNVEQLNPSSFQRTIFSTNTDLTLKNVQAISNVRQDEIPSDCEVKSIPLNNPGKLESGSPGSKSKNVACKKKSLLDSPTSPILEIKSSGAKKKKKRFKPSIGEDANSFLSVESHHEKEIHTNEADVTYFNEECTSPLVSSNRVQKPNRSEVKMHSSVLSPAKRHEKITNDTSTPHGCSSNQFSPFNYHTILHSDYSPAITSSTGANIKNICKRLSFHSSTSEKRRSKGAKPSLRLDLKKKNNLDDQFSRLSKFCKVNTSLSTKSPSNLTIRKSKLKRFDANKEDELTSTSNLSSSVNFYNFDKSPSPVLESSMNSVSRLNSVKDNSEAPEKSDFSSKAQVDESHLSESERIDDDPLSPCFKTPKKVVNRVTSSNISSDLSGNKLKPTTKFKFSFNDNAKSVDDKRICITSSHMSSNLSGTKLKPSIKFKFSFNDNAKSKNDKRLCCNSNEPASPILEFRKFKILKSYHVTESNCDINADGSSQISQAQDLINVTDVDIEENMTDDQKILNETIFEERPSKENLQINADIVEDDVTSSQAENIVARTQGSMTIEVSESSGTQQSQISDGNLPCDKAQNEESAGHQPSNTRINLPPPNDEVFESAKKKKRRYKNGTLSARLNRLLKRSRSEMRMWAHEMQNEASGLVAINFIVDVVSYEMNKWLLKCRVISDSGEGSSSNPYFVILHPSPINNALVTPGTVLKVFPKWQTLDLLSPKMTVVYNISRVKLIPNPSPSSLYRPECKSKQIIQVVDPLCSCSRDLVLTNCVHKILSRQTFLGPLIPDTNRPNWKLIEGDKEGQTQVDDPIYDEYTWWCHPVDVHFATKGIQGWPKLHVQVYHYDKFGRREIYGYGFCNIPTSPGTHLIDCPTWRPVGGIRDQITQYFLGGGAQLRMPDVVYTGLDRYKLQTEAMGIVHIELADELSSNSSVAFKLTTSNIVAEVNTTTILPGSSISDKTTAVEKTTESLKFSITTEKPGVLKDDSTTTIESKSLKEIHETDISSTEKVKISKIEESIEPPSATTTTTVKLEPQGVNASISLPQTTPTPATKSTESPFSVTHKNSTIWTDSTSTTSIPSSDCSCDLKKGTCDLNCCCDPDCSTFERAVFSSCYLQANYSFDSRYCYATQFIYRNNTQFKIQKEVNSGLFCILAENFPAKSYYYNVQTVKDPNQMKRLLRLTNQYSWPDIEVSVFKKSIPDEGYRHGSYLWAVKNTSNIYPWSLPTRTISSFCKSKKELIFLEEWSSSCKHLISNEEECLSSVHNAELFFKNSCNKTYCVPVEPFLCGSDSICRNLTGPINNYYNRSERICHNVILSLNFEIYHNGSAGINRVKALLRLQNVTVSSSSPSSFFQNFKVTFKWLNQANSTLERSGFPGYLVRKPLISGSKIIINSTAEMNKTIIQYQLESKRWISLLKADDKLMCHKTERMNILFGTNFQTSCQYAFPEDSLYSVDGCSNLNLKIMENLLGTNISDNAVNLFISSYGDPSGELTDWVPIILQEQQKQDCDSLIAGIRLNIFYAFVGSVLNPQAKIFQVSVNFHRQSLNNQNQNLFCHFKVCSISLTGSVIFTDTTMIPFKKFAAIPVYEIKLPQDFFYPFLSSESSMYRNSYFQILLIQIFVHNIVSIRS</sequence>
<organism evidence="12 13">
    <name type="scientific">Bemisia tabaci</name>
    <name type="common">Sweetpotato whitefly</name>
    <name type="synonym">Aleurodes tabaci</name>
    <dbReference type="NCBI Taxonomy" id="7038"/>
    <lineage>
        <taxon>Eukaryota</taxon>
        <taxon>Metazoa</taxon>
        <taxon>Ecdysozoa</taxon>
        <taxon>Arthropoda</taxon>
        <taxon>Hexapoda</taxon>
        <taxon>Insecta</taxon>
        <taxon>Pterygota</taxon>
        <taxon>Neoptera</taxon>
        <taxon>Paraneoptera</taxon>
        <taxon>Hemiptera</taxon>
        <taxon>Sternorrhyncha</taxon>
        <taxon>Aleyrodoidea</taxon>
        <taxon>Aleyrodidae</taxon>
        <taxon>Aleyrodinae</taxon>
        <taxon>Bemisia</taxon>
    </lineage>
</organism>
<evidence type="ECO:0000256" key="8">
    <source>
        <dbReference type="ARBA" id="ARBA00023273"/>
    </source>
</evidence>
<feature type="compositionally biased region" description="Polar residues" evidence="9">
    <location>
        <begin position="110"/>
        <end position="121"/>
    </location>
</feature>
<evidence type="ECO:0000256" key="4">
    <source>
        <dbReference type="ARBA" id="ARBA00022729"/>
    </source>
</evidence>
<protein>
    <submittedName>
        <fullName evidence="12">Uncharacterized protein</fullName>
    </submittedName>
</protein>